<dbReference type="AlphaFoldDB" id="A0A9D3XAP3"/>
<dbReference type="PANTHER" id="PTHR11269:SF13">
    <property type="entry name" value="PERIOD CIRCADIAN PROTEIN HOMOLOG 3"/>
    <property type="match status" value="1"/>
</dbReference>
<keyword evidence="4" id="KW-1185">Reference proteome</keyword>
<comment type="subcellular location">
    <subcellularLocation>
        <location evidence="1">Nucleus</location>
    </subcellularLocation>
</comment>
<evidence type="ECO:0000256" key="2">
    <source>
        <dbReference type="ARBA" id="ARBA00023242"/>
    </source>
</evidence>
<evidence type="ECO:0000313" key="3">
    <source>
        <dbReference type="EMBL" id="KAH1175580.1"/>
    </source>
</evidence>
<comment type="caution">
    <text evidence="3">The sequence shown here is derived from an EMBL/GenBank/DDBJ whole genome shotgun (WGS) entry which is preliminary data.</text>
</comment>
<gene>
    <name evidence="3" type="ORF">KIL84_022105</name>
</gene>
<dbReference type="GO" id="GO:0000122">
    <property type="term" value="P:negative regulation of transcription by RNA polymerase II"/>
    <property type="evidence" value="ECO:0007669"/>
    <property type="project" value="TreeGrafter"/>
</dbReference>
<evidence type="ECO:0000256" key="1">
    <source>
        <dbReference type="ARBA" id="ARBA00004123"/>
    </source>
</evidence>
<dbReference type="Proteomes" id="UP000827986">
    <property type="component" value="Unassembled WGS sequence"/>
</dbReference>
<accession>A0A9D3XAP3</accession>
<keyword evidence="2" id="KW-0539">Nucleus</keyword>
<reference evidence="3" key="1">
    <citation type="submission" date="2021-09" db="EMBL/GenBank/DDBJ databases">
        <title>The genome of Mauremys mutica provides insights into the evolution of semi-aquatic lifestyle.</title>
        <authorList>
            <person name="Gong S."/>
            <person name="Gao Y."/>
        </authorList>
    </citation>
    <scope>NUCLEOTIDE SEQUENCE</scope>
    <source>
        <strain evidence="3">MM-2020</strain>
        <tissue evidence="3">Muscle</tissue>
    </source>
</reference>
<organism evidence="3 4">
    <name type="scientific">Mauremys mutica</name>
    <name type="common">yellowpond turtle</name>
    <dbReference type="NCBI Taxonomy" id="74926"/>
    <lineage>
        <taxon>Eukaryota</taxon>
        <taxon>Metazoa</taxon>
        <taxon>Chordata</taxon>
        <taxon>Craniata</taxon>
        <taxon>Vertebrata</taxon>
        <taxon>Euteleostomi</taxon>
        <taxon>Archelosauria</taxon>
        <taxon>Testudinata</taxon>
        <taxon>Testudines</taxon>
        <taxon>Cryptodira</taxon>
        <taxon>Durocryptodira</taxon>
        <taxon>Testudinoidea</taxon>
        <taxon>Geoemydidae</taxon>
        <taxon>Geoemydinae</taxon>
        <taxon>Mauremys</taxon>
    </lineage>
</organism>
<proteinExistence type="predicted"/>
<dbReference type="GO" id="GO:0043153">
    <property type="term" value="P:entrainment of circadian clock by photoperiod"/>
    <property type="evidence" value="ECO:0007669"/>
    <property type="project" value="TreeGrafter"/>
</dbReference>
<name>A0A9D3XAP3_9SAUR</name>
<dbReference type="PANTHER" id="PTHR11269">
    <property type="entry name" value="PERIOD CIRCADIAN PROTEIN"/>
    <property type="match status" value="1"/>
</dbReference>
<evidence type="ECO:0000313" key="4">
    <source>
        <dbReference type="Proteomes" id="UP000827986"/>
    </source>
</evidence>
<dbReference type="GO" id="GO:0001222">
    <property type="term" value="F:transcription corepressor binding"/>
    <property type="evidence" value="ECO:0007669"/>
    <property type="project" value="TreeGrafter"/>
</dbReference>
<sequence length="65" mass="7027">MKMFLLQEAKRRAVSIKRFARTNPVHSSDSSGYGSLGSNGSYEHCISIASSSDSSGNCAEEIQQN</sequence>
<dbReference type="GO" id="GO:0032922">
    <property type="term" value="P:circadian regulation of gene expression"/>
    <property type="evidence" value="ECO:0007669"/>
    <property type="project" value="TreeGrafter"/>
</dbReference>
<dbReference type="GO" id="GO:0000976">
    <property type="term" value="F:transcription cis-regulatory region binding"/>
    <property type="evidence" value="ECO:0007669"/>
    <property type="project" value="TreeGrafter"/>
</dbReference>
<dbReference type="InterPro" id="IPR050760">
    <property type="entry name" value="Period_circadian_regulator"/>
</dbReference>
<dbReference type="GO" id="GO:0005737">
    <property type="term" value="C:cytoplasm"/>
    <property type="evidence" value="ECO:0007669"/>
    <property type="project" value="TreeGrafter"/>
</dbReference>
<protein>
    <submittedName>
        <fullName evidence="3">Uncharacterized protein</fullName>
    </submittedName>
</protein>
<dbReference type="EMBL" id="JAHDVG010000476">
    <property type="protein sequence ID" value="KAH1175580.1"/>
    <property type="molecule type" value="Genomic_DNA"/>
</dbReference>
<dbReference type="GO" id="GO:0005634">
    <property type="term" value="C:nucleus"/>
    <property type="evidence" value="ECO:0007669"/>
    <property type="project" value="UniProtKB-SubCell"/>
</dbReference>